<dbReference type="EMBL" id="CM037155">
    <property type="protein sequence ID" value="KAH7846557.1"/>
    <property type="molecule type" value="Genomic_DNA"/>
</dbReference>
<organism evidence="1 2">
    <name type="scientific">Vaccinium darrowii</name>
    <dbReference type="NCBI Taxonomy" id="229202"/>
    <lineage>
        <taxon>Eukaryota</taxon>
        <taxon>Viridiplantae</taxon>
        <taxon>Streptophyta</taxon>
        <taxon>Embryophyta</taxon>
        <taxon>Tracheophyta</taxon>
        <taxon>Spermatophyta</taxon>
        <taxon>Magnoliopsida</taxon>
        <taxon>eudicotyledons</taxon>
        <taxon>Gunneridae</taxon>
        <taxon>Pentapetalae</taxon>
        <taxon>asterids</taxon>
        <taxon>Ericales</taxon>
        <taxon>Ericaceae</taxon>
        <taxon>Vaccinioideae</taxon>
        <taxon>Vaccinieae</taxon>
        <taxon>Vaccinium</taxon>
    </lineage>
</organism>
<reference evidence="1 2" key="1">
    <citation type="journal article" date="2021" name="Hortic Res">
        <title>High-quality reference genome and annotation aids understanding of berry development for evergreen blueberry (Vaccinium darrowii).</title>
        <authorList>
            <person name="Yu J."/>
            <person name="Hulse-Kemp A.M."/>
            <person name="Babiker E."/>
            <person name="Staton M."/>
        </authorList>
    </citation>
    <scope>NUCLEOTIDE SEQUENCE [LARGE SCALE GENOMIC DNA]</scope>
    <source>
        <strain evidence="2">cv. NJ 8807/NJ 8810</strain>
        <tissue evidence="1">Young leaf</tissue>
    </source>
</reference>
<dbReference type="Proteomes" id="UP000828048">
    <property type="component" value="Chromosome 5"/>
</dbReference>
<sequence length="114" mass="13196">MEIQDGKSPPEVKKELKSDPKTHVKKLAEFLGCPFDNKEQVEEVVRSFSIETLRNHDVNKSSNIVYKFPYGSYFRKGLVGDHTNYVTKDMIDRIDTSPREKFQGSIFKYDTDTS</sequence>
<protein>
    <submittedName>
        <fullName evidence="1">Uncharacterized protein</fullName>
    </submittedName>
</protein>
<accession>A0ACB7Y008</accession>
<proteinExistence type="predicted"/>
<keyword evidence="2" id="KW-1185">Reference proteome</keyword>
<evidence type="ECO:0000313" key="2">
    <source>
        <dbReference type="Proteomes" id="UP000828048"/>
    </source>
</evidence>
<name>A0ACB7Y008_9ERIC</name>
<evidence type="ECO:0000313" key="1">
    <source>
        <dbReference type="EMBL" id="KAH7846557.1"/>
    </source>
</evidence>
<comment type="caution">
    <text evidence="1">The sequence shown here is derived from an EMBL/GenBank/DDBJ whole genome shotgun (WGS) entry which is preliminary data.</text>
</comment>
<gene>
    <name evidence="1" type="ORF">Vadar_015392</name>
</gene>